<gene>
    <name evidence="1" type="ORF">H9871_03445</name>
</gene>
<evidence type="ECO:0000313" key="2">
    <source>
        <dbReference type="Proteomes" id="UP000824151"/>
    </source>
</evidence>
<dbReference type="PANTHER" id="PTHR42905">
    <property type="entry name" value="PHOSPHOENOLPYRUVATE CARBOXYLASE"/>
    <property type="match status" value="1"/>
</dbReference>
<protein>
    <submittedName>
        <fullName evidence="1">Isocitrate lyase/phosphoenolpyruvate mutase family protein</fullName>
    </submittedName>
</protein>
<reference evidence="1" key="1">
    <citation type="journal article" date="2021" name="PeerJ">
        <title>Extensive microbial diversity within the chicken gut microbiome revealed by metagenomics and culture.</title>
        <authorList>
            <person name="Gilroy R."/>
            <person name="Ravi A."/>
            <person name="Getino M."/>
            <person name="Pursley I."/>
            <person name="Horton D.L."/>
            <person name="Alikhan N.F."/>
            <person name="Baker D."/>
            <person name="Gharbi K."/>
            <person name="Hall N."/>
            <person name="Watson M."/>
            <person name="Adriaenssens E.M."/>
            <person name="Foster-Nyarko E."/>
            <person name="Jarju S."/>
            <person name="Secka A."/>
            <person name="Antonio M."/>
            <person name="Oren A."/>
            <person name="Chaudhuri R.R."/>
            <person name="La Ragione R."/>
            <person name="Hildebrand F."/>
            <person name="Pallen M.J."/>
        </authorList>
    </citation>
    <scope>NUCLEOTIDE SEQUENCE</scope>
    <source>
        <strain evidence="1">ChiHejej3B27-3195</strain>
    </source>
</reference>
<dbReference type="CDD" id="cd00377">
    <property type="entry name" value="ICL_PEPM"/>
    <property type="match status" value="1"/>
</dbReference>
<dbReference type="Proteomes" id="UP000824151">
    <property type="component" value="Unassembled WGS sequence"/>
</dbReference>
<dbReference type="Gene3D" id="3.20.20.60">
    <property type="entry name" value="Phosphoenolpyruvate-binding domains"/>
    <property type="match status" value="1"/>
</dbReference>
<proteinExistence type="predicted"/>
<comment type="caution">
    <text evidence="1">The sequence shown here is derived from an EMBL/GenBank/DDBJ whole genome shotgun (WGS) entry which is preliminary data.</text>
</comment>
<dbReference type="AlphaFoldDB" id="A0A9D1S058"/>
<dbReference type="InterPro" id="IPR039556">
    <property type="entry name" value="ICL/PEPM"/>
</dbReference>
<name>A0A9D1S058_9MICC</name>
<evidence type="ECO:0000313" key="1">
    <source>
        <dbReference type="EMBL" id="HIW99178.1"/>
    </source>
</evidence>
<organism evidence="1 2">
    <name type="scientific">Candidatus Nesterenkonia stercoripullorum</name>
    <dbReference type="NCBI Taxonomy" id="2838701"/>
    <lineage>
        <taxon>Bacteria</taxon>
        <taxon>Bacillati</taxon>
        <taxon>Actinomycetota</taxon>
        <taxon>Actinomycetes</taxon>
        <taxon>Micrococcales</taxon>
        <taxon>Micrococcaceae</taxon>
        <taxon>Nesterenkonia</taxon>
    </lineage>
</organism>
<dbReference type="InterPro" id="IPR040442">
    <property type="entry name" value="Pyrv_kinase-like_dom_sf"/>
</dbReference>
<dbReference type="PANTHER" id="PTHR42905:SF16">
    <property type="entry name" value="CARBOXYPHOSPHONOENOLPYRUVATE PHOSPHONOMUTASE-LIKE PROTEIN (AFU_ORTHOLOGUE AFUA_5G07230)"/>
    <property type="match status" value="1"/>
</dbReference>
<reference evidence="1" key="2">
    <citation type="submission" date="2021-04" db="EMBL/GenBank/DDBJ databases">
        <authorList>
            <person name="Gilroy R."/>
        </authorList>
    </citation>
    <scope>NUCLEOTIDE SEQUENCE</scope>
    <source>
        <strain evidence="1">ChiHejej3B27-3195</strain>
    </source>
</reference>
<dbReference type="Pfam" id="PF13714">
    <property type="entry name" value="PEP_mutase"/>
    <property type="match status" value="1"/>
</dbReference>
<accession>A0A9D1S058</accession>
<dbReference type="EMBL" id="DXGD01000124">
    <property type="protein sequence ID" value="HIW99178.1"/>
    <property type="molecule type" value="Genomic_DNA"/>
</dbReference>
<dbReference type="GO" id="GO:0016829">
    <property type="term" value="F:lyase activity"/>
    <property type="evidence" value="ECO:0007669"/>
    <property type="project" value="UniProtKB-KW"/>
</dbReference>
<sequence length="254" mass="26951">MSQPHERAQKLLSLHSQATPLVLPTVWDAWSAGLAEEAGFSALTVGSHPLADSRGQQDGESMSLQEALDGVASIVRAVEVPVSADLESGYDTPAEELVHRLLESGAVGLNIEDTVHSEGRLRSAQEHADYIGAIRQAADESGVHVVINGRTDAFKTQEHIGDRLEEALTRLNLLEEAGADSLYPVALPDVATLRAILAGVSTPLNVTAHPVNGAIPEGLGLEELTTLGVRRVTFGPLLQAALADTTRELLGRWS</sequence>
<dbReference type="SUPFAM" id="SSF51621">
    <property type="entry name" value="Phosphoenolpyruvate/pyruvate domain"/>
    <property type="match status" value="1"/>
</dbReference>
<keyword evidence="1" id="KW-0456">Lyase</keyword>
<dbReference type="InterPro" id="IPR015813">
    <property type="entry name" value="Pyrv/PenolPyrv_kinase-like_dom"/>
</dbReference>